<dbReference type="Gene3D" id="3.30.40.100">
    <property type="match status" value="1"/>
</dbReference>
<keyword evidence="2" id="KW-0479">Metal-binding</keyword>
<keyword evidence="5" id="KW-0805">Transcription regulation</keyword>
<reference evidence="12" key="1">
    <citation type="submission" date="2016-07" db="EMBL/GenBank/DDBJ databases">
        <title>De novo transcriptome assembly of four accessions of the metal hyperaccumulator plant Noccaea caerulescens.</title>
        <authorList>
            <person name="Blande D."/>
            <person name="Halimaa P."/>
            <person name="Tervahauta A.I."/>
            <person name="Aarts M.G."/>
            <person name="Karenlampi S.O."/>
        </authorList>
    </citation>
    <scope>NUCLEOTIDE SEQUENCE</scope>
</reference>
<dbReference type="SMART" id="SM01019">
    <property type="entry name" value="B3"/>
    <property type="match status" value="1"/>
</dbReference>
<evidence type="ECO:0000256" key="2">
    <source>
        <dbReference type="ARBA" id="ARBA00022723"/>
    </source>
</evidence>
<dbReference type="Pfam" id="PF07496">
    <property type="entry name" value="zf-CW"/>
    <property type="match status" value="1"/>
</dbReference>
<gene>
    <name evidence="12" type="ORF">LC_TR16809_c0_g1_i1_g.57938</name>
</gene>
<dbReference type="AlphaFoldDB" id="A0A1J3ELD7"/>
<keyword evidence="6" id="KW-0238">DNA-binding</keyword>
<keyword evidence="8" id="KW-0539">Nucleus</keyword>
<evidence type="ECO:0000256" key="5">
    <source>
        <dbReference type="ARBA" id="ARBA00023015"/>
    </source>
</evidence>
<dbReference type="PANTHER" id="PTHR46245">
    <property type="entry name" value="B3 DOMAIN-CONTAINING PROTEIN OS07G0563300"/>
    <property type="match status" value="1"/>
</dbReference>
<dbReference type="InterPro" id="IPR003340">
    <property type="entry name" value="B3_DNA-bd"/>
</dbReference>
<dbReference type="InterPro" id="IPR057743">
    <property type="entry name" value="Zfn_VAL1-3_N"/>
</dbReference>
<dbReference type="PANTHER" id="PTHR46245:SF3">
    <property type="entry name" value="B3 DOMAIN-CONTAINING TRANSCRIPTION REPRESSOR VAL1"/>
    <property type="match status" value="1"/>
</dbReference>
<dbReference type="GO" id="GO:0006355">
    <property type="term" value="P:regulation of DNA-templated transcription"/>
    <property type="evidence" value="ECO:0007669"/>
    <property type="project" value="UniProtKB-ARBA"/>
</dbReference>
<evidence type="ECO:0000313" key="12">
    <source>
        <dbReference type="EMBL" id="JAU30984.1"/>
    </source>
</evidence>
<dbReference type="GO" id="GO:0003677">
    <property type="term" value="F:DNA binding"/>
    <property type="evidence" value="ECO:0007669"/>
    <property type="project" value="UniProtKB-KW"/>
</dbReference>
<dbReference type="FunFam" id="2.40.330.10:FF:000006">
    <property type="entry name" value="B3 domain-containing transcription repressor VAL1"/>
    <property type="match status" value="1"/>
</dbReference>
<protein>
    <submittedName>
        <fullName evidence="12">B3 domain-containing transcription repressor VAL1</fullName>
    </submittedName>
</protein>
<evidence type="ECO:0000256" key="4">
    <source>
        <dbReference type="ARBA" id="ARBA00022833"/>
    </source>
</evidence>
<comment type="subcellular location">
    <subcellularLocation>
        <location evidence="1">Nucleus</location>
    </subcellularLocation>
</comment>
<feature type="compositionally biased region" description="Basic residues" evidence="9">
    <location>
        <begin position="790"/>
        <end position="799"/>
    </location>
</feature>
<organism evidence="12">
    <name type="scientific">Noccaea caerulescens</name>
    <name type="common">Alpine penny-cress</name>
    <name type="synonym">Thlaspi caerulescens</name>
    <dbReference type="NCBI Taxonomy" id="107243"/>
    <lineage>
        <taxon>Eukaryota</taxon>
        <taxon>Viridiplantae</taxon>
        <taxon>Streptophyta</taxon>
        <taxon>Embryophyta</taxon>
        <taxon>Tracheophyta</taxon>
        <taxon>Spermatophyta</taxon>
        <taxon>Magnoliopsida</taxon>
        <taxon>eudicotyledons</taxon>
        <taxon>Gunneridae</taxon>
        <taxon>Pentapetalae</taxon>
        <taxon>rosids</taxon>
        <taxon>malvids</taxon>
        <taxon>Brassicales</taxon>
        <taxon>Brassicaceae</taxon>
        <taxon>Coluteocarpeae</taxon>
        <taxon>Noccaea</taxon>
    </lineage>
</organism>
<accession>A0A1J3ELD7</accession>
<evidence type="ECO:0000259" key="10">
    <source>
        <dbReference type="PROSITE" id="PS50863"/>
    </source>
</evidence>
<feature type="domain" description="TF-B3" evidence="10">
    <location>
        <begin position="610"/>
        <end position="711"/>
    </location>
</feature>
<feature type="region of interest" description="Disordered" evidence="9">
    <location>
        <begin position="553"/>
        <end position="577"/>
    </location>
</feature>
<evidence type="ECO:0000256" key="6">
    <source>
        <dbReference type="ARBA" id="ARBA00023125"/>
    </source>
</evidence>
<dbReference type="Pfam" id="PF02362">
    <property type="entry name" value="B3"/>
    <property type="match status" value="1"/>
</dbReference>
<evidence type="ECO:0000256" key="7">
    <source>
        <dbReference type="ARBA" id="ARBA00023163"/>
    </source>
</evidence>
<dbReference type="PROSITE" id="PS51050">
    <property type="entry name" value="ZF_CW"/>
    <property type="match status" value="1"/>
</dbReference>
<evidence type="ECO:0000256" key="3">
    <source>
        <dbReference type="ARBA" id="ARBA00022771"/>
    </source>
</evidence>
<feature type="compositionally biased region" description="Basic and acidic residues" evidence="9">
    <location>
        <begin position="1108"/>
        <end position="1120"/>
    </location>
</feature>
<feature type="compositionally biased region" description="Polar residues" evidence="9">
    <location>
        <begin position="720"/>
        <end position="749"/>
    </location>
</feature>
<evidence type="ECO:0000256" key="1">
    <source>
        <dbReference type="ARBA" id="ARBA00004123"/>
    </source>
</evidence>
<proteinExistence type="predicted"/>
<dbReference type="CDD" id="cd10017">
    <property type="entry name" value="B3_DNA"/>
    <property type="match status" value="1"/>
</dbReference>
<evidence type="ECO:0000256" key="9">
    <source>
        <dbReference type="SAM" id="MobiDB-lite"/>
    </source>
</evidence>
<feature type="domain" description="CW-type" evidence="11">
    <location>
        <begin position="864"/>
        <end position="914"/>
    </location>
</feature>
<feature type="region of interest" description="Disordered" evidence="9">
    <location>
        <begin position="714"/>
        <end position="799"/>
    </location>
</feature>
<keyword evidence="7" id="KW-0804">Transcription</keyword>
<feature type="region of interest" description="Disordered" evidence="9">
    <location>
        <begin position="1015"/>
        <end position="1120"/>
    </location>
</feature>
<feature type="region of interest" description="Disordered" evidence="9">
    <location>
        <begin position="412"/>
        <end position="438"/>
    </location>
</feature>
<dbReference type="SUPFAM" id="SSF101936">
    <property type="entry name" value="DNA-binding pseudobarrel domain"/>
    <property type="match status" value="1"/>
</dbReference>
<dbReference type="EMBL" id="GEVK01021848">
    <property type="protein sequence ID" value="JAU30984.1"/>
    <property type="molecule type" value="Transcribed_RNA"/>
</dbReference>
<dbReference type="GO" id="GO:0005634">
    <property type="term" value="C:nucleus"/>
    <property type="evidence" value="ECO:0007669"/>
    <property type="project" value="UniProtKB-SubCell"/>
</dbReference>
<sequence length="1120" mass="122446">MFQRCQHRDLSSQRGLEGSTISTRFSISSSFLLLDLSLRSYPHLQKSLLQNMDQDPLHIAGGVQVPSMYRSSTDYRSTCSHFGCKIGVAVNSPYCCPAHMSQFPDDNTFALRYIGGFVDGTDLRRSCMVGIYNKCRGYQIGVPTLPRGTIFSSLPWNQPNIFRTDIVGDMAYLFFTDPPHVYPTILNTGLKWDLKNREEISFPGDQVVFATPLNLKNGGDITDPVVLHTYKLWSMYLFERGGYHLYCLVRSSVANQKKRKKLEPALLSIASNKKPSKVTSAAKPSKKSKKTSAAATSSAATSVQVVSSLDHFSSQCSQFSKVKEAGSFLASRLTCLGSEPISAYESSLFCETFHMDQSGWRECYLCSKRLHCGCIASKLMVEFMDYGGIGCTTCVNCHQLNLNKRGENPNVYSRLPMKTLGDRPHMNGESEGGGRSSEADLFSQSLRCDTQPLVPGGGDKREDFMPHGPHRGFGHLLKSENSTTGYRLDAADMHHESSSPSSQQPSLNIALAVLPYSPSFANPVDGKKDMTGASQSHIVQCSASSILQKPSKPVLGTPAGSSKSAQARIGRPPVGGRGKGHLLPRYCPKYTDEEVQQISGNLNLSIVPLFEKTLSASDAGRIGLLVLPKACAEAYFPPISQSEGIPLKIQDVRGKEWTFQFRFWPNNNSRMYVLEGVTPCIQSMMLQAGDTVTFSRVDPGGKLIMGSRKAANAGDLQGCGVTNGTSNEDTSSSGVTETPSSVNASSGPSQIPEELKGLPEHLTSSPHDGSGLKKSESNGAMMGDDAPRVKERKRSRTIGTKNKRLLLHSEESMELRVTWEETQELLRPSPSAKPTIVLVEDHEFEEFDEPPVFGKRTIVTSRPSGEQERWASCDECSKWRRLPVDALLPLKWTCVDNVWDETRCSCSSPEESLKELENALRGGKEYKKRRSGGSQTAKTGEEPSGLDALASAAVLGDTLGEPEVATTTRHPRHRVGCSCIVCIQPPSGKGRHKPTCGCNVCSTVKRRFKTLMMRRKKKQLERDETAAAAAAAEQENKEGKQAESDKSKGEKEGSKGRIDLNSDPYNREDNEAVTVEKDESRRREEIGETSGVAQGGGDVVGVTELAGEAEKTSEEPRGSS</sequence>
<dbReference type="GO" id="GO:0008270">
    <property type="term" value="F:zinc ion binding"/>
    <property type="evidence" value="ECO:0007669"/>
    <property type="project" value="UniProtKB-KW"/>
</dbReference>
<dbReference type="PROSITE" id="PS50863">
    <property type="entry name" value="B3"/>
    <property type="match status" value="1"/>
</dbReference>
<evidence type="ECO:0000259" key="11">
    <source>
        <dbReference type="PROSITE" id="PS51050"/>
    </source>
</evidence>
<dbReference type="InterPro" id="IPR015300">
    <property type="entry name" value="DNA-bd_pseudobarrel_sf"/>
</dbReference>
<evidence type="ECO:0000256" key="8">
    <source>
        <dbReference type="ARBA" id="ARBA00023242"/>
    </source>
</evidence>
<name>A0A1J3ELD7_NOCCA</name>
<keyword evidence="3" id="KW-0863">Zinc-finger</keyword>
<keyword evidence="4" id="KW-0862">Zinc</keyword>
<dbReference type="InterPro" id="IPR011124">
    <property type="entry name" value="Znf_CW"/>
</dbReference>
<feature type="region of interest" description="Disordered" evidence="9">
    <location>
        <begin position="924"/>
        <end position="946"/>
    </location>
</feature>
<feature type="compositionally biased region" description="Basic and acidic residues" evidence="9">
    <location>
        <begin position="1034"/>
        <end position="1086"/>
    </location>
</feature>
<dbReference type="Pfam" id="PF25813">
    <property type="entry name" value="zf_VAL1_N"/>
    <property type="match status" value="1"/>
</dbReference>
<dbReference type="Gene3D" id="2.40.330.10">
    <property type="entry name" value="DNA-binding pseudobarrel domain"/>
    <property type="match status" value="1"/>
</dbReference>